<comment type="caution">
    <text evidence="4">The sequence shown here is derived from an EMBL/GenBank/DDBJ whole genome shotgun (WGS) entry which is preliminary data.</text>
</comment>
<dbReference type="InterPro" id="IPR029058">
    <property type="entry name" value="AB_hydrolase_fold"/>
</dbReference>
<dbReference type="PANTHER" id="PTHR46118">
    <property type="entry name" value="PROTEIN ABHD11"/>
    <property type="match status" value="1"/>
</dbReference>
<accession>A0A8J4V021</accession>
<keyword evidence="2" id="KW-0378">Hydrolase</keyword>
<dbReference type="PANTHER" id="PTHR46118:SF4">
    <property type="entry name" value="PROTEIN ABHD11"/>
    <property type="match status" value="1"/>
</dbReference>
<dbReference type="OrthoDB" id="190201at2759"/>
<dbReference type="Proteomes" id="UP000695562">
    <property type="component" value="Unassembled WGS sequence"/>
</dbReference>
<reference evidence="4" key="1">
    <citation type="submission" date="2020-01" db="EMBL/GenBank/DDBJ databases">
        <title>Development of genomics and gene disruption for Polysphondylium violaceum indicates a role for the polyketide synthase stlB in stalk morphogenesis.</title>
        <authorList>
            <person name="Narita B."/>
            <person name="Kawabe Y."/>
            <person name="Kin K."/>
            <person name="Saito T."/>
            <person name="Gibbs R."/>
            <person name="Kuspa A."/>
            <person name="Muzny D."/>
            <person name="Queller D."/>
            <person name="Richards S."/>
            <person name="Strassman J."/>
            <person name="Sucgang R."/>
            <person name="Worley K."/>
            <person name="Schaap P."/>
        </authorList>
    </citation>
    <scope>NUCLEOTIDE SEQUENCE</scope>
    <source>
        <strain evidence="4">QSvi11</strain>
    </source>
</reference>
<evidence type="ECO:0000256" key="2">
    <source>
        <dbReference type="ARBA" id="ARBA00022801"/>
    </source>
</evidence>
<dbReference type="GO" id="GO:0016787">
    <property type="term" value="F:hydrolase activity"/>
    <property type="evidence" value="ECO:0007669"/>
    <property type="project" value="UniProtKB-KW"/>
</dbReference>
<dbReference type="EMBL" id="AJWJ01000118">
    <property type="protein sequence ID" value="KAF2075030.1"/>
    <property type="molecule type" value="Genomic_DNA"/>
</dbReference>
<keyword evidence="5" id="KW-1185">Reference proteome</keyword>
<dbReference type="Pfam" id="PF00561">
    <property type="entry name" value="Abhydrolase_1"/>
    <property type="match status" value="1"/>
</dbReference>
<gene>
    <name evidence="4" type="ORF">CYY_003682</name>
</gene>
<comment type="similarity">
    <text evidence="1">Belongs to the AB hydrolase superfamily.</text>
</comment>
<organism evidence="4 5">
    <name type="scientific">Polysphondylium violaceum</name>
    <dbReference type="NCBI Taxonomy" id="133409"/>
    <lineage>
        <taxon>Eukaryota</taxon>
        <taxon>Amoebozoa</taxon>
        <taxon>Evosea</taxon>
        <taxon>Eumycetozoa</taxon>
        <taxon>Dictyostelia</taxon>
        <taxon>Dictyosteliales</taxon>
        <taxon>Dictyosteliaceae</taxon>
        <taxon>Polysphondylium</taxon>
    </lineage>
</organism>
<dbReference type="SUPFAM" id="SSF53474">
    <property type="entry name" value="alpha/beta-Hydrolases"/>
    <property type="match status" value="1"/>
</dbReference>
<dbReference type="AlphaFoldDB" id="A0A8J4V021"/>
<dbReference type="Gene3D" id="3.40.50.1820">
    <property type="entry name" value="alpha/beta hydrolase"/>
    <property type="match status" value="1"/>
</dbReference>
<evidence type="ECO:0000259" key="3">
    <source>
        <dbReference type="Pfam" id="PF00561"/>
    </source>
</evidence>
<evidence type="ECO:0000256" key="1">
    <source>
        <dbReference type="ARBA" id="ARBA00008645"/>
    </source>
</evidence>
<protein>
    <recommendedName>
        <fullName evidence="3">AB hydrolase-1 domain-containing protein</fullName>
    </recommendedName>
</protein>
<dbReference type="InterPro" id="IPR000073">
    <property type="entry name" value="AB_hydrolase_1"/>
</dbReference>
<proteinExistence type="inferred from homology"/>
<name>A0A8J4V021_9MYCE</name>
<evidence type="ECO:0000313" key="4">
    <source>
        <dbReference type="EMBL" id="KAF2075030.1"/>
    </source>
</evidence>
<evidence type="ECO:0000313" key="5">
    <source>
        <dbReference type="Proteomes" id="UP000695562"/>
    </source>
</evidence>
<feature type="domain" description="AB hydrolase-1" evidence="3">
    <location>
        <begin position="20"/>
        <end position="121"/>
    </location>
</feature>
<sequence>MDININNIDIHYKRSGEGRPLILLHGNGEDHHIFDALGDKLSQHYTVYAVDSRNHGKSAKHPDVGYDAMTLDVYAFITALKLTKVSILGFSDGAIIALQLAMAHPDLLDKIVLLGINLSPSDFKPHVYQEIKDAYAVNQDPLYKLMLEQPQIKLADVASVTTPALLFAGQDDCFKQSVYDDLMSVLPNAQFKLMEGHNHTDYIVNTDIIYPDVIKFLN</sequence>